<dbReference type="Pfam" id="PF00069">
    <property type="entry name" value="Pkinase"/>
    <property type="match status" value="1"/>
</dbReference>
<dbReference type="EC" id="2.7.11.22" evidence="2"/>
<dbReference type="FunFam" id="1.10.510.10:FF:000211">
    <property type="entry name" value="Cyclin-dependent kinase G-2"/>
    <property type="match status" value="1"/>
</dbReference>
<dbReference type="EMBL" id="JAJJMB010012161">
    <property type="protein sequence ID" value="KAI3885088.1"/>
    <property type="molecule type" value="Genomic_DNA"/>
</dbReference>
<dbReference type="AlphaFoldDB" id="A0AAD4SCW1"/>
<keyword evidence="14" id="KW-1185">Reference proteome</keyword>
<dbReference type="GO" id="GO:0010556">
    <property type="term" value="P:regulation of macromolecule biosynthetic process"/>
    <property type="evidence" value="ECO:0007669"/>
    <property type="project" value="UniProtKB-ARBA"/>
</dbReference>
<dbReference type="InterPro" id="IPR008271">
    <property type="entry name" value="Ser/Thr_kinase_AS"/>
</dbReference>
<dbReference type="InterPro" id="IPR011009">
    <property type="entry name" value="Kinase-like_dom_sf"/>
</dbReference>
<dbReference type="InterPro" id="IPR000719">
    <property type="entry name" value="Prot_kinase_dom"/>
</dbReference>
<comment type="catalytic activity">
    <reaction evidence="10">
        <text>L-seryl-[protein] + ATP = O-phospho-L-seryl-[protein] + ADP + H(+)</text>
        <dbReference type="Rhea" id="RHEA:17989"/>
        <dbReference type="Rhea" id="RHEA-COMP:9863"/>
        <dbReference type="Rhea" id="RHEA-COMP:11604"/>
        <dbReference type="ChEBI" id="CHEBI:15378"/>
        <dbReference type="ChEBI" id="CHEBI:29999"/>
        <dbReference type="ChEBI" id="CHEBI:30616"/>
        <dbReference type="ChEBI" id="CHEBI:83421"/>
        <dbReference type="ChEBI" id="CHEBI:456216"/>
        <dbReference type="EC" id="2.7.11.22"/>
    </reaction>
</comment>
<proteinExistence type="inferred from homology"/>
<dbReference type="GO" id="GO:0005634">
    <property type="term" value="C:nucleus"/>
    <property type="evidence" value="ECO:0007669"/>
    <property type="project" value="TreeGrafter"/>
</dbReference>
<dbReference type="Gene3D" id="1.10.510.10">
    <property type="entry name" value="Transferase(Phosphotransferase) domain 1"/>
    <property type="match status" value="1"/>
</dbReference>
<evidence type="ECO:0000256" key="8">
    <source>
        <dbReference type="ARBA" id="ARBA00022840"/>
    </source>
</evidence>
<keyword evidence="3" id="KW-0723">Serine/threonine-protein kinase</keyword>
<dbReference type="PROSITE" id="PS50011">
    <property type="entry name" value="PROTEIN_KINASE_DOM"/>
    <property type="match status" value="1"/>
</dbReference>
<keyword evidence="5" id="KW-0808">Transferase</keyword>
<organism evidence="13 14">
    <name type="scientific">Papaver atlanticum</name>
    <dbReference type="NCBI Taxonomy" id="357466"/>
    <lineage>
        <taxon>Eukaryota</taxon>
        <taxon>Viridiplantae</taxon>
        <taxon>Streptophyta</taxon>
        <taxon>Embryophyta</taxon>
        <taxon>Tracheophyta</taxon>
        <taxon>Spermatophyta</taxon>
        <taxon>Magnoliopsida</taxon>
        <taxon>Ranunculales</taxon>
        <taxon>Papaveraceae</taxon>
        <taxon>Papaveroideae</taxon>
        <taxon>Papaver</taxon>
    </lineage>
</organism>
<evidence type="ECO:0000256" key="6">
    <source>
        <dbReference type="ARBA" id="ARBA00022741"/>
    </source>
</evidence>
<dbReference type="SMART" id="SM00220">
    <property type="entry name" value="S_TKc"/>
    <property type="match status" value="1"/>
</dbReference>
<dbReference type="PANTHER" id="PTHR24056:SF415">
    <property type="entry name" value="CYCLIN-DEPENDENT KINASE G1"/>
    <property type="match status" value="1"/>
</dbReference>
<evidence type="ECO:0000256" key="4">
    <source>
        <dbReference type="ARBA" id="ARBA00022553"/>
    </source>
</evidence>
<evidence type="ECO:0000256" key="1">
    <source>
        <dbReference type="ARBA" id="ARBA00006485"/>
    </source>
</evidence>
<evidence type="ECO:0000256" key="7">
    <source>
        <dbReference type="ARBA" id="ARBA00022777"/>
    </source>
</evidence>
<reference evidence="13" key="1">
    <citation type="submission" date="2022-04" db="EMBL/GenBank/DDBJ databases">
        <title>A functionally conserved STORR gene fusion in Papaver species that diverged 16.8 million years ago.</title>
        <authorList>
            <person name="Catania T."/>
        </authorList>
    </citation>
    <scope>NUCLEOTIDE SEQUENCE</scope>
    <source>
        <strain evidence="13">S-188037</strain>
    </source>
</reference>
<evidence type="ECO:0000256" key="11">
    <source>
        <dbReference type="SAM" id="MobiDB-lite"/>
    </source>
</evidence>
<accession>A0AAD4SCW1</accession>
<dbReference type="GO" id="GO:0005524">
    <property type="term" value="F:ATP binding"/>
    <property type="evidence" value="ECO:0007669"/>
    <property type="project" value="UniProtKB-KW"/>
</dbReference>
<dbReference type="PROSITE" id="PS00108">
    <property type="entry name" value="PROTEIN_KINASE_ST"/>
    <property type="match status" value="1"/>
</dbReference>
<comment type="catalytic activity">
    <reaction evidence="9">
        <text>L-threonyl-[protein] + ATP = O-phospho-L-threonyl-[protein] + ADP + H(+)</text>
        <dbReference type="Rhea" id="RHEA:46608"/>
        <dbReference type="Rhea" id="RHEA-COMP:11060"/>
        <dbReference type="Rhea" id="RHEA-COMP:11605"/>
        <dbReference type="ChEBI" id="CHEBI:15378"/>
        <dbReference type="ChEBI" id="CHEBI:30013"/>
        <dbReference type="ChEBI" id="CHEBI:30616"/>
        <dbReference type="ChEBI" id="CHEBI:61977"/>
        <dbReference type="ChEBI" id="CHEBI:456216"/>
        <dbReference type="EC" id="2.7.11.22"/>
    </reaction>
</comment>
<dbReference type="GO" id="GO:0004693">
    <property type="term" value="F:cyclin-dependent protein serine/threonine kinase activity"/>
    <property type="evidence" value="ECO:0007669"/>
    <property type="project" value="UniProtKB-EC"/>
</dbReference>
<evidence type="ECO:0000313" key="14">
    <source>
        <dbReference type="Proteomes" id="UP001202328"/>
    </source>
</evidence>
<evidence type="ECO:0000259" key="12">
    <source>
        <dbReference type="PROSITE" id="PS50011"/>
    </source>
</evidence>
<dbReference type="GO" id="GO:0080090">
    <property type="term" value="P:regulation of primary metabolic process"/>
    <property type="evidence" value="ECO:0007669"/>
    <property type="project" value="UniProtKB-ARBA"/>
</dbReference>
<evidence type="ECO:0000256" key="3">
    <source>
        <dbReference type="ARBA" id="ARBA00022527"/>
    </source>
</evidence>
<dbReference type="Gene3D" id="3.30.200.20">
    <property type="entry name" value="Phosphorylase Kinase, domain 1"/>
    <property type="match status" value="1"/>
</dbReference>
<keyword evidence="4" id="KW-0597">Phosphoprotein</keyword>
<evidence type="ECO:0000256" key="10">
    <source>
        <dbReference type="ARBA" id="ARBA00048367"/>
    </source>
</evidence>
<comment type="similarity">
    <text evidence="1">Belongs to the protein kinase superfamily. CMGC Ser/Thr protein kinase family. CDC2/CDKX subfamily.</text>
</comment>
<protein>
    <recommendedName>
        <fullName evidence="2">cyclin-dependent kinase</fullName>
        <ecNumber evidence="2">2.7.11.22</ecNumber>
    </recommendedName>
</protein>
<keyword evidence="6" id="KW-0547">Nucleotide-binding</keyword>
<dbReference type="InterPro" id="IPR045267">
    <property type="entry name" value="CDK11/PITSLRE_STKc"/>
</dbReference>
<dbReference type="Proteomes" id="UP001202328">
    <property type="component" value="Unassembled WGS sequence"/>
</dbReference>
<feature type="domain" description="Protein kinase" evidence="12">
    <location>
        <begin position="356"/>
        <end position="646"/>
    </location>
</feature>
<feature type="compositionally biased region" description="Basic and acidic residues" evidence="11">
    <location>
        <begin position="36"/>
        <end position="54"/>
    </location>
</feature>
<evidence type="ECO:0000256" key="9">
    <source>
        <dbReference type="ARBA" id="ARBA00047811"/>
    </source>
</evidence>
<evidence type="ECO:0000256" key="5">
    <source>
        <dbReference type="ARBA" id="ARBA00022679"/>
    </source>
</evidence>
<comment type="caution">
    <text evidence="13">The sequence shown here is derived from an EMBL/GenBank/DDBJ whole genome shotgun (WGS) entry which is preliminary data.</text>
</comment>
<keyword evidence="8" id="KW-0067">ATP-binding</keyword>
<feature type="region of interest" description="Disordered" evidence="11">
    <location>
        <begin position="32"/>
        <end position="75"/>
    </location>
</feature>
<evidence type="ECO:0000256" key="2">
    <source>
        <dbReference type="ARBA" id="ARBA00012425"/>
    </source>
</evidence>
<gene>
    <name evidence="13" type="ORF">MKW98_002480</name>
</gene>
<dbReference type="FunFam" id="3.30.200.20:FF:000172">
    <property type="entry name" value="cyclin-dependent kinase G-2 isoform X1"/>
    <property type="match status" value="1"/>
</dbReference>
<dbReference type="GO" id="GO:0007346">
    <property type="term" value="P:regulation of mitotic cell cycle"/>
    <property type="evidence" value="ECO:0007669"/>
    <property type="project" value="TreeGrafter"/>
</dbReference>
<dbReference type="SUPFAM" id="SSF56112">
    <property type="entry name" value="Protein kinase-like (PK-like)"/>
    <property type="match status" value="1"/>
</dbReference>
<dbReference type="CDD" id="cd07843">
    <property type="entry name" value="STKc_CDC2L1"/>
    <property type="match status" value="1"/>
</dbReference>
<evidence type="ECO:0000313" key="13">
    <source>
        <dbReference type="EMBL" id="KAI3885088.1"/>
    </source>
</evidence>
<dbReference type="PANTHER" id="PTHR24056">
    <property type="entry name" value="CELL DIVISION PROTEIN KINASE"/>
    <property type="match status" value="1"/>
</dbReference>
<dbReference type="InterPro" id="IPR050108">
    <property type="entry name" value="CDK"/>
</dbReference>
<name>A0AAD4SCW1_9MAGN</name>
<sequence length="714" mass="80557">MAAGRHGGYRDYEFRDRESDLKIGGKRQFLSCSGEGYDRDQRRRSQIGGERDRISTNSSNSGINRKIGVLDNGGNDVGVKKRKFSPILWDKEEKEEVSNSIKTRVVPKSSRVSSVSPVKSGYREEKEVSNSIRTRVYKNSRVVSVSPVKAGDKEEKEVSDLTEKRAVFKNSRGSPPAVKSRDVLLDRVLQEPSIKVSCSHANSVASPYSVGSTVKETHSMSYSSSALEKLRSDDCEPGEIEEEEFVSRNISVSRWADVRLSPEQKDPTPEVGEFIREGSGAKSSGSDECLVGSVSSGDHSDHLLVITDFVDINKDDINKDGSANYSDTDSDGEICRGKRIKKSINMLEGCRSVHEFERLNRIDEGTYGVVFRARDKKTGEVVALKKVKMEKEREGFPMTALREINILLSTDHPSIVEVKEVVMDGLDSIFMVMEYMEHDLKSIMETKRQPFSQSEVKCLMLQLLEGVEYLHDNWVLHRDLKTSNILMNNQGELKICDFGMSRLYGSPLKQYTQLVVTLWYRAPELLLGAKQYSTAIDMWSLGCIMAELLSKEPLFNGKTEVDQLDKIFKTLGTPSETIWPGFSELPGAKVKFAKQQYNLLRKKFPPTAFTGSPVLSDAGFDLLNRLLTYDPAKRITAEEAVNHEWFREVPLPMSRDLMPTFPAQHAQDRRVRRVMKSPDPLEEQRRRELQQKRLGTSGLFGITFTAKWNPCSVL</sequence>
<keyword evidence="7" id="KW-0418">Kinase</keyword>